<evidence type="ECO:0000313" key="2">
    <source>
        <dbReference type="Proteomes" id="UP001150924"/>
    </source>
</evidence>
<dbReference type="InterPro" id="IPR011059">
    <property type="entry name" value="Metal-dep_hydrolase_composite"/>
</dbReference>
<comment type="caution">
    <text evidence="1">The sequence shown here is derived from an EMBL/GenBank/DDBJ whole genome shotgun (WGS) entry which is preliminary data.</text>
</comment>
<proteinExistence type="predicted"/>
<dbReference type="AlphaFoldDB" id="A0A9X3ET20"/>
<accession>A0A9X3ET20</accession>
<dbReference type="EMBL" id="JAPNKE010000002">
    <property type="protein sequence ID" value="MCY1009784.1"/>
    <property type="molecule type" value="Genomic_DNA"/>
</dbReference>
<organism evidence="1 2">
    <name type="scientific">Nannocystis pusilla</name>
    <dbReference type="NCBI Taxonomy" id="889268"/>
    <lineage>
        <taxon>Bacteria</taxon>
        <taxon>Pseudomonadati</taxon>
        <taxon>Myxococcota</taxon>
        <taxon>Polyangia</taxon>
        <taxon>Nannocystales</taxon>
        <taxon>Nannocystaceae</taxon>
        <taxon>Nannocystis</taxon>
    </lineage>
</organism>
<name>A0A9X3ET20_9BACT</name>
<dbReference type="SUPFAM" id="SSF51338">
    <property type="entry name" value="Composite domain of metallo-dependent hydrolases"/>
    <property type="match status" value="1"/>
</dbReference>
<keyword evidence="2" id="KW-1185">Reference proteome</keyword>
<dbReference type="GO" id="GO:0016810">
    <property type="term" value="F:hydrolase activity, acting on carbon-nitrogen (but not peptide) bonds"/>
    <property type="evidence" value="ECO:0007669"/>
    <property type="project" value="InterPro"/>
</dbReference>
<dbReference type="Proteomes" id="UP001150924">
    <property type="component" value="Unassembled WGS sequence"/>
</dbReference>
<evidence type="ECO:0000313" key="1">
    <source>
        <dbReference type="EMBL" id="MCY1009784.1"/>
    </source>
</evidence>
<dbReference type="RefSeq" id="WP_267772486.1">
    <property type="nucleotide sequence ID" value="NZ_JAPNKE010000002.1"/>
</dbReference>
<dbReference type="Gene3D" id="2.30.40.10">
    <property type="entry name" value="Urease, subunit C, domain 1"/>
    <property type="match status" value="1"/>
</dbReference>
<sequence length="109" mass="11746">MSPERAVHRVTGELAQWFGLDAGRLAPGARADLVVVDPEALDDRLDALHEQPVAPPAAAGPFSELRRLVRRNDAAVRRVLVAGRTAWHDGALAPELGRERFGTVLRPGA</sequence>
<gene>
    <name evidence="1" type="ORF">OV079_30320</name>
</gene>
<reference evidence="1" key="1">
    <citation type="submission" date="2022-11" db="EMBL/GenBank/DDBJ databases">
        <title>Minimal conservation of predation-associated metabolite biosynthetic gene clusters underscores biosynthetic potential of Myxococcota including descriptions for ten novel species: Archangium lansinium sp. nov., Myxococcus landrumus sp. nov., Nannocystis bai.</title>
        <authorList>
            <person name="Ahearne A."/>
            <person name="Stevens C."/>
            <person name="Phillips K."/>
        </authorList>
    </citation>
    <scope>NUCLEOTIDE SEQUENCE</scope>
    <source>
        <strain evidence="1">Na p29</strain>
    </source>
</reference>
<protein>
    <submittedName>
        <fullName evidence="1">Amidohydrolase family protein</fullName>
    </submittedName>
</protein>